<dbReference type="EnsemblMetazoa" id="AMEC001934-RA">
    <property type="protein sequence ID" value="AMEC001934-PA"/>
    <property type="gene ID" value="AMEC001934"/>
</dbReference>
<keyword evidence="3" id="KW-1185">Reference proteome</keyword>
<sequence length="245" mass="26555">MRIIMQFLYYGEATIFDGDLENVVAAAEHLDLIPVVAMLRNLGKEQQQTGHHRSAASYLGYEAIASDQAAAATPPRLSVRSQYMAPHNRKRIAPDSDDEQLPERLSPVELTMAASRDLRDPSGAGTVQTPMSPQRPQATNPPPEQLSPGLQEGQTSHREPDLPLATREATVSPHTTSQSSSVDERDKLWSYYDSVGLKLLTDSAQSTPIADADRRKATAGRAIVGSAGKSAPGKRNCWELRGEAG</sequence>
<proteinExistence type="predicted"/>
<organism evidence="2 3">
    <name type="scientific">Anopheles melas</name>
    <dbReference type="NCBI Taxonomy" id="34690"/>
    <lineage>
        <taxon>Eukaryota</taxon>
        <taxon>Metazoa</taxon>
        <taxon>Ecdysozoa</taxon>
        <taxon>Arthropoda</taxon>
        <taxon>Hexapoda</taxon>
        <taxon>Insecta</taxon>
        <taxon>Pterygota</taxon>
        <taxon>Neoptera</taxon>
        <taxon>Endopterygota</taxon>
        <taxon>Diptera</taxon>
        <taxon>Nematocera</taxon>
        <taxon>Culicoidea</taxon>
        <taxon>Culicidae</taxon>
        <taxon>Anophelinae</taxon>
        <taxon>Anopheles</taxon>
    </lineage>
</organism>
<feature type="compositionally biased region" description="Polar residues" evidence="1">
    <location>
        <begin position="172"/>
        <end position="181"/>
    </location>
</feature>
<dbReference type="AlphaFoldDB" id="A0A182TGK1"/>
<accession>A0A182TGK1</accession>
<name>A0A182TGK1_9DIPT</name>
<feature type="compositionally biased region" description="Basic and acidic residues" evidence="1">
    <location>
        <begin position="236"/>
        <end position="245"/>
    </location>
</feature>
<reference evidence="2" key="2">
    <citation type="submission" date="2020-05" db="UniProtKB">
        <authorList>
            <consortium name="EnsemblMetazoa"/>
        </authorList>
    </citation>
    <scope>IDENTIFICATION</scope>
    <source>
        <strain evidence="2">CM1001059</strain>
    </source>
</reference>
<dbReference type="VEuPathDB" id="VectorBase:AMEC001934"/>
<feature type="region of interest" description="Disordered" evidence="1">
    <location>
        <begin position="225"/>
        <end position="245"/>
    </location>
</feature>
<evidence type="ECO:0000256" key="1">
    <source>
        <dbReference type="SAM" id="MobiDB-lite"/>
    </source>
</evidence>
<feature type="region of interest" description="Disordered" evidence="1">
    <location>
        <begin position="83"/>
        <end position="102"/>
    </location>
</feature>
<evidence type="ECO:0000313" key="3">
    <source>
        <dbReference type="Proteomes" id="UP000075902"/>
    </source>
</evidence>
<protein>
    <recommendedName>
        <fullName evidence="4">BTB domain-containing protein</fullName>
    </recommendedName>
</protein>
<dbReference type="Proteomes" id="UP000075902">
    <property type="component" value="Unassembled WGS sequence"/>
</dbReference>
<feature type="region of interest" description="Disordered" evidence="1">
    <location>
        <begin position="113"/>
        <end position="160"/>
    </location>
</feature>
<evidence type="ECO:0000313" key="2">
    <source>
        <dbReference type="EnsemblMetazoa" id="AMEC001934-PA"/>
    </source>
</evidence>
<feature type="compositionally biased region" description="Polar residues" evidence="1">
    <location>
        <begin position="125"/>
        <end position="138"/>
    </location>
</feature>
<reference evidence="3" key="1">
    <citation type="submission" date="2014-01" db="EMBL/GenBank/DDBJ databases">
        <title>The Genome Sequence of Anopheles melas CM1001059_A (V2).</title>
        <authorList>
            <consortium name="The Broad Institute Genomics Platform"/>
            <person name="Neafsey D.E."/>
            <person name="Besansky N."/>
            <person name="Howell P."/>
            <person name="Walton C."/>
            <person name="Young S.K."/>
            <person name="Zeng Q."/>
            <person name="Gargeya S."/>
            <person name="Fitzgerald M."/>
            <person name="Haas B."/>
            <person name="Abouelleil A."/>
            <person name="Allen A.W."/>
            <person name="Alvarado L."/>
            <person name="Arachchi H.M."/>
            <person name="Berlin A.M."/>
            <person name="Chapman S.B."/>
            <person name="Gainer-Dewar J."/>
            <person name="Goldberg J."/>
            <person name="Griggs A."/>
            <person name="Gujja S."/>
            <person name="Hansen M."/>
            <person name="Howarth C."/>
            <person name="Imamovic A."/>
            <person name="Ireland A."/>
            <person name="Larimer J."/>
            <person name="McCowan C."/>
            <person name="Murphy C."/>
            <person name="Pearson M."/>
            <person name="Poon T.W."/>
            <person name="Priest M."/>
            <person name="Roberts A."/>
            <person name="Saif S."/>
            <person name="Shea T."/>
            <person name="Sisk P."/>
            <person name="Sykes S."/>
            <person name="Wortman J."/>
            <person name="Nusbaum C."/>
            <person name="Birren B."/>
        </authorList>
    </citation>
    <scope>NUCLEOTIDE SEQUENCE [LARGE SCALE GENOMIC DNA]</scope>
    <source>
        <strain evidence="3">CM1001059</strain>
    </source>
</reference>
<evidence type="ECO:0008006" key="4">
    <source>
        <dbReference type="Google" id="ProtNLM"/>
    </source>
</evidence>
<feature type="region of interest" description="Disordered" evidence="1">
    <location>
        <begin position="165"/>
        <end position="184"/>
    </location>
</feature>